<keyword evidence="12" id="KW-1185">Reference proteome</keyword>
<comment type="catalytic activity">
    <reaction evidence="8">
        <text>L-threonyl-[protein] + ATP = O-phospho-L-threonyl-[protein] + ADP + H(+)</text>
        <dbReference type="Rhea" id="RHEA:46608"/>
        <dbReference type="Rhea" id="RHEA-COMP:11060"/>
        <dbReference type="Rhea" id="RHEA-COMP:11605"/>
        <dbReference type="ChEBI" id="CHEBI:15378"/>
        <dbReference type="ChEBI" id="CHEBI:30013"/>
        <dbReference type="ChEBI" id="CHEBI:30616"/>
        <dbReference type="ChEBI" id="CHEBI:61977"/>
        <dbReference type="ChEBI" id="CHEBI:456216"/>
        <dbReference type="EC" id="2.7.11.1"/>
    </reaction>
</comment>
<protein>
    <recommendedName>
        <fullName evidence="5">EKC/KEOPS complex subunit BUD32</fullName>
        <ecNumber evidence="3">2.7.11.1</ecNumber>
    </recommendedName>
    <alternativeName>
        <fullName evidence="6 7">Atypical Serine/threonine protein kinase BUD32</fullName>
    </alternativeName>
    <alternativeName>
        <fullName evidence="4">EKC/KEOPS complex subunit bud32</fullName>
    </alternativeName>
</protein>
<comment type="function">
    <text evidence="1">Component of the EKC/KEOPS complex that is required for the formation of a threonylcarbamoyl group on adenosine at position 37 (t(6)A37) in tRNAs that read codons beginning with adenine. The complex is probably involved in the transfer of the threonylcarbamoyl moiety of threonylcarbamoyl-AMP (TC-AMP) to the N6 group of A37. BUD32 has ATPase activity in the context of the EKC/KEOPS complex and likely plays a supporting role to the catalytic subunit KAE1. The EKC/KEOPS complex also promotes both telomere uncapping and telomere elongation. The complex is required for efficient recruitment of transcriptional coactivators.</text>
</comment>
<proteinExistence type="predicted"/>
<dbReference type="Gene3D" id="1.10.510.10">
    <property type="entry name" value="Transferase(Phosphotransferase) domain 1"/>
    <property type="match status" value="1"/>
</dbReference>
<comment type="caution">
    <text evidence="11">The sequence shown here is derived from an EMBL/GenBank/DDBJ whole genome shotgun (WGS) entry which is preliminary data.</text>
</comment>
<comment type="subunit">
    <text evidence="2">Component of the EKC/KEOPS complex composed of at least BUD32, CGI121, GON7, KAE1 and PCC1; the whole complex dimerizes.</text>
</comment>
<evidence type="ECO:0000256" key="7">
    <source>
        <dbReference type="ARBA" id="ARBA00033194"/>
    </source>
</evidence>
<dbReference type="EMBL" id="JAGPXC010000002">
    <property type="protein sequence ID" value="KAH6658251.1"/>
    <property type="molecule type" value="Genomic_DNA"/>
</dbReference>
<evidence type="ECO:0000256" key="8">
    <source>
        <dbReference type="ARBA" id="ARBA00047899"/>
    </source>
</evidence>
<evidence type="ECO:0000259" key="10">
    <source>
        <dbReference type="PROSITE" id="PS50011"/>
    </source>
</evidence>
<dbReference type="AlphaFoldDB" id="A0A9P9A2I6"/>
<feature type="domain" description="Protein kinase" evidence="10">
    <location>
        <begin position="1"/>
        <end position="81"/>
    </location>
</feature>
<dbReference type="InterPro" id="IPR008266">
    <property type="entry name" value="Tyr_kinase_AS"/>
</dbReference>
<dbReference type="SUPFAM" id="SSF56112">
    <property type="entry name" value="Protein kinase-like (PK-like)"/>
    <property type="match status" value="1"/>
</dbReference>
<dbReference type="InterPro" id="IPR011009">
    <property type="entry name" value="Kinase-like_dom_sf"/>
</dbReference>
<dbReference type="GeneID" id="70124371"/>
<dbReference type="PROSITE" id="PS50011">
    <property type="entry name" value="PROTEIN_KINASE_DOM"/>
    <property type="match status" value="1"/>
</dbReference>
<dbReference type="Proteomes" id="UP000758603">
    <property type="component" value="Unassembled WGS sequence"/>
</dbReference>
<dbReference type="PROSITE" id="PS00109">
    <property type="entry name" value="PROTEIN_KINASE_TYR"/>
    <property type="match status" value="1"/>
</dbReference>
<evidence type="ECO:0000256" key="3">
    <source>
        <dbReference type="ARBA" id="ARBA00012513"/>
    </source>
</evidence>
<accession>A0A9P9A2I6</accession>
<dbReference type="EC" id="2.7.11.1" evidence="3"/>
<evidence type="ECO:0000256" key="4">
    <source>
        <dbReference type="ARBA" id="ARBA00013948"/>
    </source>
</evidence>
<dbReference type="GO" id="GO:0004674">
    <property type="term" value="F:protein serine/threonine kinase activity"/>
    <property type="evidence" value="ECO:0007669"/>
    <property type="project" value="UniProtKB-EC"/>
</dbReference>
<dbReference type="InterPro" id="IPR000719">
    <property type="entry name" value="Prot_kinase_dom"/>
</dbReference>
<sequence>MCEQIAEGVAHAHEKGVIHSDLRPENILVDQVHGSFVSIWLCDFSGSFCTKLGLDGGHLPDTPFLTLECRGNRRLRLIFSV</sequence>
<dbReference type="Pfam" id="PF00069">
    <property type="entry name" value="Pkinase"/>
    <property type="match status" value="1"/>
</dbReference>
<evidence type="ECO:0000256" key="2">
    <source>
        <dbReference type="ARBA" id="ARBA00011534"/>
    </source>
</evidence>
<evidence type="ECO:0000256" key="1">
    <source>
        <dbReference type="ARBA" id="ARBA00003747"/>
    </source>
</evidence>
<dbReference type="OrthoDB" id="4757017at2759"/>
<evidence type="ECO:0000256" key="9">
    <source>
        <dbReference type="ARBA" id="ARBA00048679"/>
    </source>
</evidence>
<dbReference type="GO" id="GO:0005524">
    <property type="term" value="F:ATP binding"/>
    <property type="evidence" value="ECO:0007669"/>
    <property type="project" value="InterPro"/>
</dbReference>
<reference evidence="11" key="1">
    <citation type="journal article" date="2021" name="Nat. Commun.">
        <title>Genetic determinants of endophytism in the Arabidopsis root mycobiome.</title>
        <authorList>
            <person name="Mesny F."/>
            <person name="Miyauchi S."/>
            <person name="Thiergart T."/>
            <person name="Pickel B."/>
            <person name="Atanasova L."/>
            <person name="Karlsson M."/>
            <person name="Huettel B."/>
            <person name="Barry K.W."/>
            <person name="Haridas S."/>
            <person name="Chen C."/>
            <person name="Bauer D."/>
            <person name="Andreopoulos W."/>
            <person name="Pangilinan J."/>
            <person name="LaButti K."/>
            <person name="Riley R."/>
            <person name="Lipzen A."/>
            <person name="Clum A."/>
            <person name="Drula E."/>
            <person name="Henrissat B."/>
            <person name="Kohler A."/>
            <person name="Grigoriev I.V."/>
            <person name="Martin F.M."/>
            <person name="Hacquard S."/>
        </authorList>
    </citation>
    <scope>NUCLEOTIDE SEQUENCE</scope>
    <source>
        <strain evidence="11">MPI-SDFR-AT-0073</strain>
    </source>
</reference>
<evidence type="ECO:0000256" key="5">
    <source>
        <dbReference type="ARBA" id="ARBA00019973"/>
    </source>
</evidence>
<evidence type="ECO:0000256" key="6">
    <source>
        <dbReference type="ARBA" id="ARBA00030980"/>
    </source>
</evidence>
<organism evidence="11 12">
    <name type="scientific">Truncatella angustata</name>
    <dbReference type="NCBI Taxonomy" id="152316"/>
    <lineage>
        <taxon>Eukaryota</taxon>
        <taxon>Fungi</taxon>
        <taxon>Dikarya</taxon>
        <taxon>Ascomycota</taxon>
        <taxon>Pezizomycotina</taxon>
        <taxon>Sordariomycetes</taxon>
        <taxon>Xylariomycetidae</taxon>
        <taxon>Amphisphaeriales</taxon>
        <taxon>Sporocadaceae</taxon>
        <taxon>Truncatella</taxon>
    </lineage>
</organism>
<evidence type="ECO:0000313" key="11">
    <source>
        <dbReference type="EMBL" id="KAH6658251.1"/>
    </source>
</evidence>
<gene>
    <name evidence="11" type="ORF">BKA67DRAFT_209492</name>
</gene>
<dbReference type="RefSeq" id="XP_045962485.1">
    <property type="nucleotide sequence ID" value="XM_046095478.1"/>
</dbReference>
<name>A0A9P9A2I6_9PEZI</name>
<comment type="catalytic activity">
    <reaction evidence="9">
        <text>L-seryl-[protein] + ATP = O-phospho-L-seryl-[protein] + ADP + H(+)</text>
        <dbReference type="Rhea" id="RHEA:17989"/>
        <dbReference type="Rhea" id="RHEA-COMP:9863"/>
        <dbReference type="Rhea" id="RHEA-COMP:11604"/>
        <dbReference type="ChEBI" id="CHEBI:15378"/>
        <dbReference type="ChEBI" id="CHEBI:29999"/>
        <dbReference type="ChEBI" id="CHEBI:30616"/>
        <dbReference type="ChEBI" id="CHEBI:83421"/>
        <dbReference type="ChEBI" id="CHEBI:456216"/>
        <dbReference type="EC" id="2.7.11.1"/>
    </reaction>
</comment>
<evidence type="ECO:0000313" key="12">
    <source>
        <dbReference type="Proteomes" id="UP000758603"/>
    </source>
</evidence>